<dbReference type="PANTHER" id="PTHR37471">
    <property type="entry name" value="UNNAMED PRODUCT"/>
    <property type="match status" value="1"/>
</dbReference>
<dbReference type="RefSeq" id="XP_064654689.1">
    <property type="nucleotide sequence ID" value="XM_064807316.1"/>
</dbReference>
<protein>
    <submittedName>
        <fullName evidence="1">Uncharacterized protein</fullName>
    </submittedName>
</protein>
<dbReference type="GeneID" id="89931422"/>
<reference evidence="1 2" key="1">
    <citation type="submission" date="2023-08" db="EMBL/GenBank/DDBJ databases">
        <title>Black Yeasts Isolated from many extreme environments.</title>
        <authorList>
            <person name="Coleine C."/>
            <person name="Stajich J.E."/>
            <person name="Selbmann L."/>
        </authorList>
    </citation>
    <scope>NUCLEOTIDE SEQUENCE [LARGE SCALE GENOMIC DNA]</scope>
    <source>
        <strain evidence="1 2">CCFEE 5935</strain>
    </source>
</reference>
<evidence type="ECO:0000313" key="2">
    <source>
        <dbReference type="Proteomes" id="UP001337655"/>
    </source>
</evidence>
<name>A0AAV9NX60_9PEZI</name>
<dbReference type="Proteomes" id="UP001337655">
    <property type="component" value="Unassembled WGS sequence"/>
</dbReference>
<keyword evidence="2" id="KW-1185">Reference proteome</keyword>
<organism evidence="1 2">
    <name type="scientific">Saxophila tyrrhenica</name>
    <dbReference type="NCBI Taxonomy" id="1690608"/>
    <lineage>
        <taxon>Eukaryota</taxon>
        <taxon>Fungi</taxon>
        <taxon>Dikarya</taxon>
        <taxon>Ascomycota</taxon>
        <taxon>Pezizomycotina</taxon>
        <taxon>Dothideomycetes</taxon>
        <taxon>Dothideomycetidae</taxon>
        <taxon>Mycosphaerellales</taxon>
        <taxon>Extremaceae</taxon>
        <taxon>Saxophila</taxon>
    </lineage>
</organism>
<accession>A0AAV9NX60</accession>
<dbReference type="PANTHER" id="PTHR37471:SF1">
    <property type="entry name" value="AB HYDROLASE-1 DOMAIN-CONTAINING PROTEIN"/>
    <property type="match status" value="1"/>
</dbReference>
<gene>
    <name evidence="1" type="ORF">LTR77_010092</name>
</gene>
<dbReference type="InterPro" id="IPR029058">
    <property type="entry name" value="AB_hydrolase_fold"/>
</dbReference>
<dbReference type="AlphaFoldDB" id="A0AAV9NX60"/>
<dbReference type="SUPFAM" id="SSF53474">
    <property type="entry name" value="alpha/beta-Hydrolases"/>
    <property type="match status" value="1"/>
</dbReference>
<comment type="caution">
    <text evidence="1">The sequence shown here is derived from an EMBL/GenBank/DDBJ whole genome shotgun (WGS) entry which is preliminary data.</text>
</comment>
<dbReference type="EMBL" id="JAVRRT010000020">
    <property type="protein sequence ID" value="KAK5164396.1"/>
    <property type="molecule type" value="Genomic_DNA"/>
</dbReference>
<proteinExistence type="predicted"/>
<sequence length="160" mass="18653">MLRDETLAKRIKATVLMDPICFMLHLPDVAYNFTRRLPQQANEHMLYYFASQDMMVSHTLARRFFWNRLVLFKDDLPSDMPLTVTLSGQDLIVPTREVWEYLTGEPAPVVKDSEWEEGQMRVHWFEKLDHAGVFANKGIRRGLAKEVRELSGARESNGRI</sequence>
<evidence type="ECO:0000313" key="1">
    <source>
        <dbReference type="EMBL" id="KAK5164396.1"/>
    </source>
</evidence>